<sequence length="179" mass="20607">MIRPIIILLDNTIEMARYSSCLRDSIVEIVNYCRTNPYMLDNEISFISFDGKTLYNTSIEKFEEGHIYLRTSSSVTLDGGFCSILNQSTNEQRKEFLIIITCGNSTQIQPSTISKFKDSYIPFVVVCLEQKSGCNWVEMLTNNPRIFYTPLSKDNLNNMFVVPTFYINDNRDPNYIATV</sequence>
<reference evidence="1 2" key="1">
    <citation type="submission" date="2016-11" db="EMBL/GenBank/DDBJ databases">
        <authorList>
            <person name="Jaros S."/>
            <person name="Januszkiewicz K."/>
            <person name="Wedrychowicz H."/>
        </authorList>
    </citation>
    <scope>NUCLEOTIDE SEQUENCE [LARGE SCALE GENOMIC DNA]</scope>
    <source>
        <strain evidence="1 2">KHT3</strain>
    </source>
</reference>
<evidence type="ECO:0000313" key="1">
    <source>
        <dbReference type="EMBL" id="SHK44569.1"/>
    </source>
</evidence>
<protein>
    <submittedName>
        <fullName evidence="1">Uncharacterized protein</fullName>
    </submittedName>
</protein>
<organism evidence="1 2">
    <name type="scientific">Xylanibacter ruminicola</name>
    <name type="common">Prevotella ruminicola</name>
    <dbReference type="NCBI Taxonomy" id="839"/>
    <lineage>
        <taxon>Bacteria</taxon>
        <taxon>Pseudomonadati</taxon>
        <taxon>Bacteroidota</taxon>
        <taxon>Bacteroidia</taxon>
        <taxon>Bacteroidales</taxon>
        <taxon>Prevotellaceae</taxon>
        <taxon>Xylanibacter</taxon>
    </lineage>
</organism>
<accession>A0A1M6SIY6</accession>
<dbReference type="RefSeq" id="WP_139261351.1">
    <property type="nucleotide sequence ID" value="NZ_FRBD01000003.1"/>
</dbReference>
<evidence type="ECO:0000313" key="2">
    <source>
        <dbReference type="Proteomes" id="UP000184130"/>
    </source>
</evidence>
<name>A0A1M6SIY6_XYLRU</name>
<dbReference type="EMBL" id="FRBD01000003">
    <property type="protein sequence ID" value="SHK44569.1"/>
    <property type="molecule type" value="Genomic_DNA"/>
</dbReference>
<proteinExistence type="predicted"/>
<dbReference type="AlphaFoldDB" id="A0A1M6SIY6"/>
<dbReference type="Proteomes" id="UP000184130">
    <property type="component" value="Unassembled WGS sequence"/>
</dbReference>
<gene>
    <name evidence="1" type="ORF">SAMN05216463_103209</name>
</gene>